<gene>
    <name evidence="1" type="ORF">FWK35_00004938</name>
</gene>
<keyword evidence="2" id="KW-1185">Reference proteome</keyword>
<sequence>MTMNDGSPAAITHVEVKKACRRVQRSVMCAHSLIINHYYSCHMAFFTSLQLSVNYIIVQPGHVNNVQELKLANGFSIISGHVIRQTSVTLTPWRMTLENG</sequence>
<dbReference type="EMBL" id="VUJU01000607">
    <property type="protein sequence ID" value="KAF0769358.1"/>
    <property type="molecule type" value="Genomic_DNA"/>
</dbReference>
<reference evidence="1 2" key="1">
    <citation type="submission" date="2019-08" db="EMBL/GenBank/DDBJ databases">
        <title>Whole genome of Aphis craccivora.</title>
        <authorList>
            <person name="Voronova N.V."/>
            <person name="Shulinski R.S."/>
            <person name="Bandarenka Y.V."/>
            <person name="Zhorov D.G."/>
            <person name="Warner D."/>
        </authorList>
    </citation>
    <scope>NUCLEOTIDE SEQUENCE [LARGE SCALE GENOMIC DNA]</scope>
    <source>
        <strain evidence="1">180601</strain>
        <tissue evidence="1">Whole Body</tissue>
    </source>
</reference>
<proteinExistence type="predicted"/>
<accession>A0A6G0ZEX3</accession>
<organism evidence="1 2">
    <name type="scientific">Aphis craccivora</name>
    <name type="common">Cowpea aphid</name>
    <dbReference type="NCBI Taxonomy" id="307492"/>
    <lineage>
        <taxon>Eukaryota</taxon>
        <taxon>Metazoa</taxon>
        <taxon>Ecdysozoa</taxon>
        <taxon>Arthropoda</taxon>
        <taxon>Hexapoda</taxon>
        <taxon>Insecta</taxon>
        <taxon>Pterygota</taxon>
        <taxon>Neoptera</taxon>
        <taxon>Paraneoptera</taxon>
        <taxon>Hemiptera</taxon>
        <taxon>Sternorrhyncha</taxon>
        <taxon>Aphidomorpha</taxon>
        <taxon>Aphidoidea</taxon>
        <taxon>Aphididae</taxon>
        <taxon>Aphidini</taxon>
        <taxon>Aphis</taxon>
        <taxon>Aphis</taxon>
    </lineage>
</organism>
<protein>
    <submittedName>
        <fullName evidence="1">Zinc finger MYM-type protein 1-like</fullName>
    </submittedName>
</protein>
<dbReference type="Proteomes" id="UP000478052">
    <property type="component" value="Unassembled WGS sequence"/>
</dbReference>
<name>A0A6G0ZEX3_APHCR</name>
<dbReference type="AlphaFoldDB" id="A0A6G0ZEX3"/>
<dbReference type="OrthoDB" id="7698621at2759"/>
<comment type="caution">
    <text evidence="1">The sequence shown here is derived from an EMBL/GenBank/DDBJ whole genome shotgun (WGS) entry which is preliminary data.</text>
</comment>
<evidence type="ECO:0000313" key="2">
    <source>
        <dbReference type="Proteomes" id="UP000478052"/>
    </source>
</evidence>
<evidence type="ECO:0000313" key="1">
    <source>
        <dbReference type="EMBL" id="KAF0769358.1"/>
    </source>
</evidence>